<name>A0AC60W188_9ARCH</name>
<evidence type="ECO:0000313" key="2">
    <source>
        <dbReference type="Proteomes" id="UP000559653"/>
    </source>
</evidence>
<evidence type="ECO:0000313" key="1">
    <source>
        <dbReference type="EMBL" id="MBA4453188.1"/>
    </source>
</evidence>
<gene>
    <name evidence="1" type="ORF">H2B03_08525</name>
</gene>
<proteinExistence type="predicted"/>
<protein>
    <submittedName>
        <fullName evidence="1">Uncharacterized protein</fullName>
    </submittedName>
</protein>
<organism evidence="1 2">
    <name type="scientific">Candidatus Nitrosomaritimum aestuariumsis</name>
    <dbReference type="NCBI Taxonomy" id="3342354"/>
    <lineage>
        <taxon>Archaea</taxon>
        <taxon>Nitrososphaerota</taxon>
        <taxon>Nitrososphaeria</taxon>
        <taxon>Nitrosopumilales</taxon>
        <taxon>Nitrosopumilaceae</taxon>
        <taxon>Candidatus Nitrosomaritimum</taxon>
    </lineage>
</organism>
<dbReference type="EMBL" id="JACEMZ010000087">
    <property type="protein sequence ID" value="MBA4453188.1"/>
    <property type="molecule type" value="Genomic_DNA"/>
</dbReference>
<dbReference type="Proteomes" id="UP000559653">
    <property type="component" value="Unassembled WGS sequence"/>
</dbReference>
<sequence>MKPIILLVIAVGVGSALVGSMAMQFFAPADNTAAQLDLQERCEKIAAEGFKIQVKYSEIDFDKMPKEDADALKYVDDLWMKDCVSKLSPETLFNIAQKVERDYYSGE</sequence>
<accession>A0AC60W188</accession>
<reference evidence="1 2" key="1">
    <citation type="journal article" date="2020" name="Appl. Environ. Microbiol.">
        <title>Genomic Characteristics of a Novel Species of Ammonia-Oxidizing Archaea from the Jiulong River Estuary.</title>
        <authorList>
            <person name="Zou D."/>
            <person name="Wan R."/>
            <person name="Han L."/>
            <person name="Xu M.N."/>
            <person name="Liu Y."/>
            <person name="Liu H."/>
            <person name="Kao S.J."/>
            <person name="Li M."/>
        </authorList>
    </citation>
    <scope>NUCLEOTIDE SEQUENCE [LARGE SCALE GENOMIC DNA]</scope>
    <source>
        <strain evidence="1">W1bin1</strain>
    </source>
</reference>
<comment type="caution">
    <text evidence="1">The sequence shown here is derived from an EMBL/GenBank/DDBJ whole genome shotgun (WGS) entry which is preliminary data.</text>
</comment>